<name>A0ABS3ASM5_9BACT</name>
<keyword evidence="2" id="KW-0472">Membrane</keyword>
<accession>A0ABS3ASM5</accession>
<keyword evidence="2" id="KW-1133">Transmembrane helix</keyword>
<dbReference type="EMBL" id="JAFITR010000011">
    <property type="protein sequence ID" value="MBN4066623.1"/>
    <property type="molecule type" value="Genomic_DNA"/>
</dbReference>
<evidence type="ECO:0000256" key="2">
    <source>
        <dbReference type="SAM" id="Phobius"/>
    </source>
</evidence>
<evidence type="ECO:0000313" key="4">
    <source>
        <dbReference type="EMBL" id="MBN4066623.1"/>
    </source>
</evidence>
<comment type="caution">
    <text evidence="4">The sequence shown here is derived from an EMBL/GenBank/DDBJ whole genome shotgun (WGS) entry which is preliminary data.</text>
</comment>
<feature type="transmembrane region" description="Helical" evidence="2">
    <location>
        <begin position="47"/>
        <end position="66"/>
    </location>
</feature>
<dbReference type="PANTHER" id="PTHR43404">
    <property type="entry name" value="LIPOPOLYSACCHARIDE CHOLINEPHOSPHOTRANSFERASE LICD"/>
    <property type="match status" value="1"/>
</dbReference>
<dbReference type="InterPro" id="IPR007074">
    <property type="entry name" value="LicD/FKTN/FKRP_NTP_transf"/>
</dbReference>
<evidence type="ECO:0000313" key="5">
    <source>
        <dbReference type="Proteomes" id="UP000722121"/>
    </source>
</evidence>
<keyword evidence="5" id="KW-1185">Reference proteome</keyword>
<dbReference type="InterPro" id="IPR052942">
    <property type="entry name" value="LPS_cholinephosphotransferase"/>
</dbReference>
<evidence type="ECO:0000259" key="3">
    <source>
        <dbReference type="Pfam" id="PF04991"/>
    </source>
</evidence>
<keyword evidence="2" id="KW-0812">Transmembrane</keyword>
<dbReference type="Proteomes" id="UP000722121">
    <property type="component" value="Unassembled WGS sequence"/>
</dbReference>
<organism evidence="4 5">
    <name type="scientific">Simkania negevensis</name>
    <dbReference type="NCBI Taxonomy" id="83561"/>
    <lineage>
        <taxon>Bacteria</taxon>
        <taxon>Pseudomonadati</taxon>
        <taxon>Chlamydiota</taxon>
        <taxon>Chlamydiia</taxon>
        <taxon>Parachlamydiales</taxon>
        <taxon>Simkaniaceae</taxon>
        <taxon>Simkania</taxon>
    </lineage>
</organism>
<reference evidence="4 5" key="1">
    <citation type="submission" date="2021-02" db="EMBL/GenBank/DDBJ databases">
        <title>Activity-based single-cell genomes from oceanic crustal fluid captures similar information to metagenomic and metatranscriptomic surveys with orders of magnitude less sampling.</title>
        <authorList>
            <person name="D'Angelo T.S."/>
            <person name="Orcutt B.N."/>
        </authorList>
    </citation>
    <scope>NUCLEOTIDE SEQUENCE [LARGE SCALE GENOMIC DNA]</scope>
    <source>
        <strain evidence="4">AH-315-G07</strain>
    </source>
</reference>
<feature type="region of interest" description="Disordered" evidence="1">
    <location>
        <begin position="498"/>
        <end position="522"/>
    </location>
</feature>
<gene>
    <name evidence="4" type="ORF">JYU14_00890</name>
</gene>
<evidence type="ECO:0000256" key="1">
    <source>
        <dbReference type="SAM" id="MobiDB-lite"/>
    </source>
</evidence>
<dbReference type="Pfam" id="PF04991">
    <property type="entry name" value="LicD"/>
    <property type="match status" value="1"/>
</dbReference>
<sequence>MKLNSVVSTTASTLQPLVINLLKEGQHSFSITVVARVVVLSVSIFRLYDLLANFLLGIAKLALFPLRKMGVRSFSSDRYSINSVSEHFKEAGRAALGTLLGSASCLFNPSLISEVTGRKRTAIEPSEVVTTSDRILITIELDDAVTISGCERLHFTSFFNLSKETGQEVSSVEDVHSQIGKPFFEWARTQSWSDERIDTEYSRRVLGLVQDLKCFLGKLEGSIQIKGSYSSHFKYEKEIQTTFLHVDPFLRKIAASVATQEVLTEQALQSAEIHDLYDASSPVNNQNERVPYPPVVAKLQESILELNKETLLEVQEAFEKAGVVSWVDAGSLLGIYRHGGKQMPQDYDCDLSILHRDAFKAAEVLQSLAQEKPEKYNFSDLAHDNNPGRFMRLWVREGCRDGRQAWLGIESYLIDPHASKDKQMSMCYQDDALENVFPLRRVHFYDQSLWAPREIETHLQKRYDNLEPISYWVEEKQSLVLDLDHPLAEGERKKIDSGKVPGVYIPSDNEHKRWKNANRSQG</sequence>
<protein>
    <submittedName>
        <fullName evidence="4">LicD family protein</fullName>
    </submittedName>
</protein>
<feature type="domain" description="LicD/FKTN/FKRP nucleotidyltransferase" evidence="3">
    <location>
        <begin position="319"/>
        <end position="376"/>
    </location>
</feature>
<dbReference type="PANTHER" id="PTHR43404:SF1">
    <property type="entry name" value="MNN4P"/>
    <property type="match status" value="1"/>
</dbReference>
<proteinExistence type="predicted"/>